<dbReference type="Proteomes" id="UP001165121">
    <property type="component" value="Unassembled WGS sequence"/>
</dbReference>
<feature type="transmembrane region" description="Helical" evidence="1">
    <location>
        <begin position="87"/>
        <end position="105"/>
    </location>
</feature>
<keyword evidence="1" id="KW-0472">Membrane</keyword>
<name>A0A9W6YJ49_9STRA</name>
<keyword evidence="3" id="KW-1185">Reference proteome</keyword>
<feature type="transmembrane region" description="Helical" evidence="1">
    <location>
        <begin position="150"/>
        <end position="173"/>
    </location>
</feature>
<keyword evidence="1" id="KW-1133">Transmembrane helix</keyword>
<dbReference type="OrthoDB" id="108214at2759"/>
<sequence length="334" mass="37611">MKSFSDAGQRLRVIWRRARKLSIVFQPELRGHYSSERIHKFFSYNTTTPLPWTIFISVVSPFPCLLTLISIDAVPLASPKDGSSSNYLFWVRDFVTIALMTRVVLEQFRVTVPGLYISSAQVCIMPIISSAGAVVFMIGMASVIGFPLPFALVIGINMWFLVLVACFVGFFGRILKQNLMLLKEVLRAIVVLICQVLLTFVYPGYLYGFISVRAENQMFYVMLLPIIKVVARNWISYCPGSNYDLTPQVMVFNVDVFNALYVSSSMENSQTITTLLQMIALDILLGFVSLSDIKHLMNAILHLRRKLPATHPLKAANSIVIALKIIDEDPRART</sequence>
<dbReference type="AlphaFoldDB" id="A0A9W6YJ49"/>
<feature type="transmembrane region" description="Helical" evidence="1">
    <location>
        <begin position="50"/>
        <end position="71"/>
    </location>
</feature>
<organism evidence="2 3">
    <name type="scientific">Phytophthora fragariaefolia</name>
    <dbReference type="NCBI Taxonomy" id="1490495"/>
    <lineage>
        <taxon>Eukaryota</taxon>
        <taxon>Sar</taxon>
        <taxon>Stramenopiles</taxon>
        <taxon>Oomycota</taxon>
        <taxon>Peronosporomycetes</taxon>
        <taxon>Peronosporales</taxon>
        <taxon>Peronosporaceae</taxon>
        <taxon>Phytophthora</taxon>
    </lineage>
</organism>
<feature type="transmembrane region" description="Helical" evidence="1">
    <location>
        <begin position="117"/>
        <end position="144"/>
    </location>
</feature>
<comment type="caution">
    <text evidence="2">The sequence shown here is derived from an EMBL/GenBank/DDBJ whole genome shotgun (WGS) entry which is preliminary data.</text>
</comment>
<reference evidence="2" key="1">
    <citation type="submission" date="2023-04" db="EMBL/GenBank/DDBJ databases">
        <title>Phytophthora fragariaefolia NBRC 109709.</title>
        <authorList>
            <person name="Ichikawa N."/>
            <person name="Sato H."/>
            <person name="Tonouchi N."/>
        </authorList>
    </citation>
    <scope>NUCLEOTIDE SEQUENCE</scope>
    <source>
        <strain evidence="2">NBRC 109709</strain>
    </source>
</reference>
<feature type="transmembrane region" description="Helical" evidence="1">
    <location>
        <begin position="185"/>
        <end position="205"/>
    </location>
</feature>
<gene>
    <name evidence="2" type="ORF">Pfra01_003001700</name>
</gene>
<evidence type="ECO:0000256" key="1">
    <source>
        <dbReference type="SAM" id="Phobius"/>
    </source>
</evidence>
<protein>
    <submittedName>
        <fullName evidence="2">Unnamed protein product</fullName>
    </submittedName>
</protein>
<dbReference type="EMBL" id="BSXT01018981">
    <property type="protein sequence ID" value="GMG17117.1"/>
    <property type="molecule type" value="Genomic_DNA"/>
</dbReference>
<keyword evidence="1" id="KW-0812">Transmembrane</keyword>
<accession>A0A9W6YJ49</accession>
<evidence type="ECO:0000313" key="3">
    <source>
        <dbReference type="Proteomes" id="UP001165121"/>
    </source>
</evidence>
<proteinExistence type="predicted"/>
<evidence type="ECO:0000313" key="2">
    <source>
        <dbReference type="EMBL" id="GMG17117.1"/>
    </source>
</evidence>